<gene>
    <name evidence="1" type="ORF">E2493_03275</name>
</gene>
<reference evidence="1 2" key="1">
    <citation type="submission" date="2019-03" db="EMBL/GenBank/DDBJ databases">
        <title>Genome sequence of Sphingomonas sp. 17J27-24.</title>
        <authorList>
            <person name="Kim M."/>
            <person name="Maeng S."/>
            <person name="Sathiyaraj S."/>
        </authorList>
    </citation>
    <scope>NUCLEOTIDE SEQUENCE [LARGE SCALE GENOMIC DNA]</scope>
    <source>
        <strain evidence="1 2">17J27-24</strain>
    </source>
</reference>
<organism evidence="1 2">
    <name type="scientific">Sphingomonas parva</name>
    <dbReference type="NCBI Taxonomy" id="2555898"/>
    <lineage>
        <taxon>Bacteria</taxon>
        <taxon>Pseudomonadati</taxon>
        <taxon>Pseudomonadota</taxon>
        <taxon>Alphaproteobacteria</taxon>
        <taxon>Sphingomonadales</taxon>
        <taxon>Sphingomonadaceae</taxon>
        <taxon>Sphingomonas</taxon>
    </lineage>
</organism>
<name>A0A4Y8ZUR2_9SPHN</name>
<dbReference type="Proteomes" id="UP000298213">
    <property type="component" value="Unassembled WGS sequence"/>
</dbReference>
<dbReference type="OrthoDB" id="7584317at2"/>
<keyword evidence="2" id="KW-1185">Reference proteome</keyword>
<protein>
    <submittedName>
        <fullName evidence="1">Uncharacterized protein</fullName>
    </submittedName>
</protein>
<comment type="caution">
    <text evidence="1">The sequence shown here is derived from an EMBL/GenBank/DDBJ whole genome shotgun (WGS) entry which is preliminary data.</text>
</comment>
<evidence type="ECO:0000313" key="2">
    <source>
        <dbReference type="Proteomes" id="UP000298213"/>
    </source>
</evidence>
<sequence length="87" mass="10134">MTLDELKADLRAILAEEEQQQVDWGRVQLLCLGTIGRLATEPEPSYAHEVVYHFLDDADIREKGTVYAERQRERLRAWLDPALQQVR</sequence>
<proteinExistence type="predicted"/>
<accession>A0A4Y8ZUR2</accession>
<evidence type="ECO:0000313" key="1">
    <source>
        <dbReference type="EMBL" id="TFI59654.1"/>
    </source>
</evidence>
<dbReference type="AlphaFoldDB" id="A0A4Y8ZUR2"/>
<dbReference type="EMBL" id="SPDV01000004">
    <property type="protein sequence ID" value="TFI59654.1"/>
    <property type="molecule type" value="Genomic_DNA"/>
</dbReference>
<dbReference type="RefSeq" id="WP_135083694.1">
    <property type="nucleotide sequence ID" value="NZ_SPDV01000004.1"/>
</dbReference>